<dbReference type="Proteomes" id="UP000240989">
    <property type="component" value="Unassembled WGS sequence"/>
</dbReference>
<gene>
    <name evidence="1" type="ORF">C0W27_20865</name>
</gene>
<comment type="caution">
    <text evidence="1">The sequence shown here is derived from an EMBL/GenBank/DDBJ whole genome shotgun (WGS) entry which is preliminary data.</text>
</comment>
<evidence type="ECO:0000313" key="2">
    <source>
        <dbReference type="Proteomes" id="UP000240989"/>
    </source>
</evidence>
<organism evidence="1 2">
    <name type="scientific">Photobacterium angustum</name>
    <dbReference type="NCBI Taxonomy" id="661"/>
    <lineage>
        <taxon>Bacteria</taxon>
        <taxon>Pseudomonadati</taxon>
        <taxon>Pseudomonadota</taxon>
        <taxon>Gammaproteobacteria</taxon>
        <taxon>Vibrionales</taxon>
        <taxon>Vibrionaceae</taxon>
        <taxon>Photobacterium</taxon>
    </lineage>
</organism>
<dbReference type="EMBL" id="PYOU01000027">
    <property type="protein sequence ID" value="PSX03948.1"/>
    <property type="molecule type" value="Genomic_DNA"/>
</dbReference>
<evidence type="ECO:0000313" key="1">
    <source>
        <dbReference type="EMBL" id="PSX03948.1"/>
    </source>
</evidence>
<protein>
    <submittedName>
        <fullName evidence="1">Uncharacterized protein</fullName>
    </submittedName>
</protein>
<accession>A0ABX5GZ24</accession>
<proteinExistence type="predicted"/>
<sequence length="86" mass="9990">MKLRIGTLNDTRFVKVSSLKEAKIKWLKFISDNNFGASQVLGGDVFDEDEQIIAIFSYNGRCWKPSNIGNEYYQYLPDMDNEIYLN</sequence>
<keyword evidence="2" id="KW-1185">Reference proteome</keyword>
<reference evidence="1 2" key="1">
    <citation type="submission" date="2018-01" db="EMBL/GenBank/DDBJ databases">
        <title>Whole genome sequencing of Histamine producing bacteria.</title>
        <authorList>
            <person name="Butler K."/>
        </authorList>
    </citation>
    <scope>NUCLEOTIDE SEQUENCE [LARGE SCALE GENOMIC DNA]</scope>
    <source>
        <strain evidence="1 2">A6-1</strain>
    </source>
</reference>
<name>A0ABX5GZ24_PHOAN</name>
<dbReference type="RefSeq" id="WP_045152819.1">
    <property type="nucleotide sequence ID" value="NZ_PYOU01000027.1"/>
</dbReference>